<dbReference type="GO" id="GO:0032259">
    <property type="term" value="P:methylation"/>
    <property type="evidence" value="ECO:0007669"/>
    <property type="project" value="UniProtKB-KW"/>
</dbReference>
<comment type="subcellular location">
    <subcellularLocation>
        <location evidence="2">Chromosome</location>
    </subcellularLocation>
    <subcellularLocation>
        <location evidence="1">Nucleus</location>
    </subcellularLocation>
</comment>
<evidence type="ECO:0000256" key="1">
    <source>
        <dbReference type="ARBA" id="ARBA00004123"/>
    </source>
</evidence>
<dbReference type="FunFam" id="2.170.270.10:FF:000037">
    <property type="entry name" value="Histone-lysine N-methyltransferase"/>
    <property type="match status" value="1"/>
</dbReference>
<keyword evidence="4" id="KW-0489">Methyltransferase</keyword>
<feature type="compositionally biased region" description="Basic and acidic residues" evidence="8">
    <location>
        <begin position="957"/>
        <end position="971"/>
    </location>
</feature>
<evidence type="ECO:0000259" key="11">
    <source>
        <dbReference type="PROSITE" id="PS51215"/>
    </source>
</evidence>
<dbReference type="AlphaFoldDB" id="S3CE24"/>
<gene>
    <name evidence="12" type="ORF">F503_03655</name>
</gene>
<feature type="region of interest" description="Disordered" evidence="8">
    <location>
        <begin position="359"/>
        <end position="410"/>
    </location>
</feature>
<feature type="compositionally biased region" description="Basic residues" evidence="8">
    <location>
        <begin position="1040"/>
        <end position="1055"/>
    </location>
</feature>
<feature type="domain" description="Post-SET" evidence="10">
    <location>
        <begin position="704"/>
        <end position="720"/>
    </location>
</feature>
<keyword evidence="6" id="KW-0949">S-adenosyl-L-methionine</keyword>
<feature type="compositionally biased region" description="Polar residues" evidence="8">
    <location>
        <begin position="1008"/>
        <end position="1021"/>
    </location>
</feature>
<dbReference type="InterPro" id="IPR003616">
    <property type="entry name" value="Post-SET_dom"/>
</dbReference>
<dbReference type="InterPro" id="IPR046341">
    <property type="entry name" value="SET_dom_sf"/>
</dbReference>
<dbReference type="PROSITE" id="PS50868">
    <property type="entry name" value="POST_SET"/>
    <property type="match status" value="1"/>
</dbReference>
<evidence type="ECO:0000256" key="6">
    <source>
        <dbReference type="ARBA" id="ARBA00022691"/>
    </source>
</evidence>
<dbReference type="InterPro" id="IPR050777">
    <property type="entry name" value="SET2_Histone-Lys_MeTrsfase"/>
</dbReference>
<feature type="compositionally biased region" description="Polar residues" evidence="8">
    <location>
        <begin position="987"/>
        <end position="998"/>
    </location>
</feature>
<feature type="compositionally biased region" description="Low complexity" evidence="8">
    <location>
        <begin position="1023"/>
        <end position="1039"/>
    </location>
</feature>
<feature type="region of interest" description="Disordered" evidence="8">
    <location>
        <begin position="1213"/>
        <end position="1237"/>
    </location>
</feature>
<feature type="compositionally biased region" description="Low complexity" evidence="8">
    <location>
        <begin position="178"/>
        <end position="190"/>
    </location>
</feature>
<feature type="region of interest" description="Disordered" evidence="8">
    <location>
        <begin position="836"/>
        <end position="904"/>
    </location>
</feature>
<feature type="compositionally biased region" description="Polar residues" evidence="8">
    <location>
        <begin position="24"/>
        <end position="37"/>
    </location>
</feature>
<feature type="compositionally biased region" description="Low complexity" evidence="8">
    <location>
        <begin position="210"/>
        <end position="227"/>
    </location>
</feature>
<dbReference type="STRING" id="1262450.S3CE24"/>
<evidence type="ECO:0000313" key="12">
    <source>
        <dbReference type="EMBL" id="EPE04593.1"/>
    </source>
</evidence>
<evidence type="ECO:0000256" key="8">
    <source>
        <dbReference type="SAM" id="MobiDB-lite"/>
    </source>
</evidence>
<evidence type="ECO:0000256" key="5">
    <source>
        <dbReference type="ARBA" id="ARBA00022679"/>
    </source>
</evidence>
<evidence type="ECO:0000259" key="10">
    <source>
        <dbReference type="PROSITE" id="PS50868"/>
    </source>
</evidence>
<dbReference type="OMA" id="KISIQCT"/>
<name>S3CE24_OPHP1</name>
<dbReference type="PROSITE" id="PS51215">
    <property type="entry name" value="AWS"/>
    <property type="match status" value="1"/>
</dbReference>
<dbReference type="InterPro" id="IPR001214">
    <property type="entry name" value="SET_dom"/>
</dbReference>
<feature type="compositionally biased region" description="Basic and acidic residues" evidence="8">
    <location>
        <begin position="847"/>
        <end position="859"/>
    </location>
</feature>
<dbReference type="GO" id="GO:0005634">
    <property type="term" value="C:nucleus"/>
    <property type="evidence" value="ECO:0007669"/>
    <property type="project" value="UniProtKB-SubCell"/>
</dbReference>
<evidence type="ECO:0000256" key="3">
    <source>
        <dbReference type="ARBA" id="ARBA00022454"/>
    </source>
</evidence>
<reference evidence="12 13" key="1">
    <citation type="journal article" date="2013" name="BMC Genomics">
        <title>The genome and transcriptome of the pine saprophyte Ophiostoma piceae, and a comparison with the bark beetle-associated pine pathogen Grosmannia clavigera.</title>
        <authorList>
            <person name="Haridas S."/>
            <person name="Wang Y."/>
            <person name="Lim L."/>
            <person name="Massoumi Alamouti S."/>
            <person name="Jackman S."/>
            <person name="Docking R."/>
            <person name="Robertson G."/>
            <person name="Birol I."/>
            <person name="Bohlmann J."/>
            <person name="Breuil C."/>
        </authorList>
    </citation>
    <scope>NUCLEOTIDE SEQUENCE [LARGE SCALE GENOMIC DNA]</scope>
    <source>
        <strain evidence="12 13">UAMH 11346</strain>
    </source>
</reference>
<feature type="compositionally biased region" description="Low complexity" evidence="8">
    <location>
        <begin position="746"/>
        <end position="759"/>
    </location>
</feature>
<dbReference type="HOGENOM" id="CLU_004379_0_0_1"/>
<feature type="region of interest" description="Disordered" evidence="8">
    <location>
        <begin position="921"/>
        <end position="1090"/>
    </location>
</feature>
<feature type="compositionally biased region" description="Polar residues" evidence="8">
    <location>
        <begin position="789"/>
        <end position="799"/>
    </location>
</feature>
<dbReference type="eggNOG" id="KOG1083">
    <property type="taxonomic scope" value="Eukaryota"/>
</dbReference>
<feature type="compositionally biased region" description="Low complexity" evidence="8">
    <location>
        <begin position="836"/>
        <end position="846"/>
    </location>
</feature>
<protein>
    <submittedName>
        <fullName evidence="12">Set domain-containing protein</fullName>
    </submittedName>
</protein>
<feature type="domain" description="AWS" evidence="11">
    <location>
        <begin position="522"/>
        <end position="569"/>
    </location>
</feature>
<feature type="compositionally biased region" description="Basic residues" evidence="8">
    <location>
        <begin position="1173"/>
        <end position="1185"/>
    </location>
</feature>
<dbReference type="SUPFAM" id="SSF82199">
    <property type="entry name" value="SET domain"/>
    <property type="match status" value="1"/>
</dbReference>
<feature type="region of interest" description="Disordered" evidence="8">
    <location>
        <begin position="1157"/>
        <end position="1196"/>
    </location>
</feature>
<dbReference type="VEuPathDB" id="FungiDB:F503_03655"/>
<evidence type="ECO:0000313" key="13">
    <source>
        <dbReference type="Proteomes" id="UP000016923"/>
    </source>
</evidence>
<dbReference type="Pfam" id="PF17907">
    <property type="entry name" value="AWS"/>
    <property type="match status" value="1"/>
</dbReference>
<dbReference type="OrthoDB" id="422362at2759"/>
<feature type="compositionally biased region" description="Basic and acidic residues" evidence="8">
    <location>
        <begin position="368"/>
        <end position="385"/>
    </location>
</feature>
<keyword evidence="7" id="KW-0539">Nucleus</keyword>
<dbReference type="InterPro" id="IPR006560">
    <property type="entry name" value="AWS_dom"/>
</dbReference>
<keyword evidence="5" id="KW-0808">Transferase</keyword>
<sequence>MALDVKEESLPEIGVSSLPDFAKTRQSAQPAPGSTDSEAMPRSAIAATATATILSDGMPATPYSLQSLPATPPFETIEFDADKGISATVGTATEASPARPVAQLMNETPSDSASEPQSEQARPEQPATRMYRFRPEFMPARRSPPGQRRDDTDSPEPLPRRASSSRRKSARKSLTEDSLTSLAPLSPSTAEDASEPTGTIATPSQQTPVPADSATSSETTPSAADTSIAARRPMRTVRQAKPIVQDSPRQIRPGAQSVSKADINSTSPASLSAKKTSARSETLLALPQTVERRNTRRSGLPLELAPPKPASSSKRRRSESDKNLTGVSRELLRLEDTKEYKHVDENPVVYTVWSNGKYVPANAAGEPLPDKTKRTRSAKDADNSKSEAGGTASAQEGLAEEEAALDASRPVQKRLKKWMAKGLYSGQSMPKSYTSGLTTAEKKSLAKLPELAKEYPPNKTLPMPIYNGLRMLLQGRDFQLPFDVFNPLPPGQPKPVKYGKINKNRFVGEAHSIWKKSPNYDDSLTKCVCKLETGCDEDCQNRIMLYECNDMICNVGAEHCSNREFQRLAERTASKNAYNIGVEVFKTPNRGHGIRASRGFRPGQIIMEYIGEIITEEESDRRMNELYKDNECYYLMSFDQSLIIDGTSGSVARFVNHSCNPNCRMIKWLVSGQPRIALFAGDRTIQTGEELTYDYNFDPYSSKNVQGCLCGSENCRGILGPRKSEKSVSKAAAAAEKAAAADKSKSGSAAAQKKAANGSSKRKHDVYSMDDEDEDSKGAPAAKKMRTAPGQQQNSQVTKRVSKTPAPKAIMTTKAALEALAADAAKKARLEKASKAAKAARAAKAAKAAEELKAAEAKKAKAAKAAKAARASPSKSKSAAASKTAKSAKVPARGTKATVTKSSKPIKVVKAVQSVKVVKTARGLKASKTSTETKAAKSKTTAKTKAPARKTGSTTEKTAKAENTDNTEKTTRTKPTVKFVKPLPAKSTKSQKPKTSLVQRAETPPNAAATSENDTTPQATPMAQAVAKATKEAAAAKGKSPAKAHKSVKFVKKARSQAQTKLAKANGSLAAVTDESSGKPAAARRRQVPKKVVDITQAAVVKKTGAPSMDFAQLSSLSAASTPSDITDEEEELAAQLYLEVASSKIALKAKSRASASKSRAGRIVKPTAPARSARRVLGRPRRASSAHGEDVSEEIEEVSMFDDDRMLLDESASVSVGRSDSAEDTIHVAARSGRQN</sequence>
<feature type="compositionally biased region" description="Low complexity" evidence="8">
    <location>
        <begin position="863"/>
        <end position="889"/>
    </location>
</feature>
<dbReference type="Gene3D" id="2.170.270.10">
    <property type="entry name" value="SET domain"/>
    <property type="match status" value="1"/>
</dbReference>
<evidence type="ECO:0000256" key="4">
    <source>
        <dbReference type="ARBA" id="ARBA00022603"/>
    </source>
</evidence>
<dbReference type="GO" id="GO:0005694">
    <property type="term" value="C:chromosome"/>
    <property type="evidence" value="ECO:0007669"/>
    <property type="project" value="UniProtKB-SubCell"/>
</dbReference>
<evidence type="ECO:0000259" key="9">
    <source>
        <dbReference type="PROSITE" id="PS50280"/>
    </source>
</evidence>
<keyword evidence="3" id="KW-0158">Chromosome</keyword>
<dbReference type="Pfam" id="PF00856">
    <property type="entry name" value="SET"/>
    <property type="match status" value="1"/>
</dbReference>
<dbReference type="EMBL" id="KE148160">
    <property type="protein sequence ID" value="EPE04593.1"/>
    <property type="molecule type" value="Genomic_DNA"/>
</dbReference>
<dbReference type="GO" id="GO:0042054">
    <property type="term" value="F:histone methyltransferase activity"/>
    <property type="evidence" value="ECO:0007669"/>
    <property type="project" value="InterPro"/>
</dbReference>
<feature type="compositionally biased region" description="Low complexity" evidence="8">
    <location>
        <begin position="926"/>
        <end position="935"/>
    </location>
</feature>
<feature type="compositionally biased region" description="Basic residues" evidence="8">
    <location>
        <begin position="936"/>
        <end position="948"/>
    </location>
</feature>
<evidence type="ECO:0000256" key="2">
    <source>
        <dbReference type="ARBA" id="ARBA00004286"/>
    </source>
</evidence>
<keyword evidence="13" id="KW-1185">Reference proteome</keyword>
<feature type="region of interest" description="Disordered" evidence="8">
    <location>
        <begin position="56"/>
        <end position="324"/>
    </location>
</feature>
<evidence type="ECO:0000256" key="7">
    <source>
        <dbReference type="ARBA" id="ARBA00023242"/>
    </source>
</evidence>
<dbReference type="SMART" id="SM00317">
    <property type="entry name" value="SET"/>
    <property type="match status" value="1"/>
</dbReference>
<feature type="compositionally biased region" description="Polar residues" evidence="8">
    <location>
        <begin position="105"/>
        <end position="120"/>
    </location>
</feature>
<organism evidence="12 13">
    <name type="scientific">Ophiostoma piceae (strain UAMH 11346)</name>
    <name type="common">Sap stain fungus</name>
    <dbReference type="NCBI Taxonomy" id="1262450"/>
    <lineage>
        <taxon>Eukaryota</taxon>
        <taxon>Fungi</taxon>
        <taxon>Dikarya</taxon>
        <taxon>Ascomycota</taxon>
        <taxon>Pezizomycotina</taxon>
        <taxon>Sordariomycetes</taxon>
        <taxon>Sordariomycetidae</taxon>
        <taxon>Ophiostomatales</taxon>
        <taxon>Ophiostomataceae</taxon>
        <taxon>Ophiostoma</taxon>
    </lineage>
</organism>
<feature type="compositionally biased region" description="Polar residues" evidence="8">
    <location>
        <begin position="256"/>
        <end position="275"/>
    </location>
</feature>
<feature type="region of interest" description="Disordered" evidence="8">
    <location>
        <begin position="1"/>
        <end position="44"/>
    </location>
</feature>
<accession>S3CE24</accession>
<dbReference type="PROSITE" id="PS50280">
    <property type="entry name" value="SET"/>
    <property type="match status" value="1"/>
</dbReference>
<feature type="compositionally biased region" description="Polar residues" evidence="8">
    <location>
        <begin position="196"/>
        <end position="208"/>
    </location>
</feature>
<dbReference type="Proteomes" id="UP000016923">
    <property type="component" value="Unassembled WGS sequence"/>
</dbReference>
<dbReference type="PANTHER" id="PTHR22884">
    <property type="entry name" value="SET DOMAIN PROTEINS"/>
    <property type="match status" value="1"/>
</dbReference>
<proteinExistence type="predicted"/>
<feature type="region of interest" description="Disordered" evidence="8">
    <location>
        <begin position="739"/>
        <end position="807"/>
    </location>
</feature>
<dbReference type="SMART" id="SM00570">
    <property type="entry name" value="AWS"/>
    <property type="match status" value="1"/>
</dbReference>
<feature type="domain" description="SET" evidence="9">
    <location>
        <begin position="580"/>
        <end position="696"/>
    </location>
</feature>